<evidence type="ECO:0000256" key="2">
    <source>
        <dbReference type="ARBA" id="ARBA00012759"/>
    </source>
</evidence>
<dbReference type="InterPro" id="IPR050164">
    <property type="entry name" value="Peptidase_C19"/>
</dbReference>
<feature type="compositionally biased region" description="Pro residues" evidence="7">
    <location>
        <begin position="188"/>
        <end position="206"/>
    </location>
</feature>
<feature type="region of interest" description="Disordered" evidence="7">
    <location>
        <begin position="854"/>
        <end position="941"/>
    </location>
</feature>
<evidence type="ECO:0000256" key="6">
    <source>
        <dbReference type="ARBA" id="ARBA00022807"/>
    </source>
</evidence>
<dbReference type="EC" id="3.4.19.12" evidence="2"/>
<sequence length="956" mass="102059">MSTRHLPAGQHVAPVPGSAGMPPPVDMNSAPPAAHQGGHHHPVNGGGVGHGPSHRGGRRHQHQHQHHAHAHHHPHAHGGPPGPPLGPPHPSQFAPQYHHQPMNPPHMYGYIPYAPQQQYNPYAMPPQYHHPGTGAGMMPNPAAAPYLPYQYPRSPPNMHQPYTPMSGVTVAPNFPRHSQPSPALSTPYQPPPPLPPPMSAPIPPQTPSSTHSSQILPSHTPPTPQQVNSSAPPPPPPPATTAAISLEPTQTPTTPAAPREPYHPPVPWLSHPDQPWPARKPRIKPRRKPLTSESEALSLPVEQHEGATAVEQTERTAQAAAAAAKTTPIAEAPEPAAQETAQETPKQTVAPTVASEKPTVASIPSSTKPAQPALPLVPVVPKNPKSPTVEKNKEQPAQPVAAPPSESATATNTEAPADQGAQVANPPPKPAAPSSWAKLFAKPAGAAKVGHNGTSIDGASANGDGAAPAAGGAVNGPAAGTAASSLFPKPNANSTAEAVLAYKVNNDKLSFIEPRGLINTGNMCYMNSVGKKAAHSFKSDTPLIDAMIMFMREFKVLKSATSVDQLRRSLKSEDLDKFGEPFTPEFVYDAIRQLPRFASMRRGHQQDAEEFLGFLLQSLDDECTSVVNHSIANEATRAADSDANGQTDASGDWLEVGRKQKAAVTRSSGANGSTPINKVFGGLLRSEFRVPGLKDSITTEPYQPLQLDIGSPEVRSVVDALRGLTRPERLQGDFNSPRGKDVQATKQVFIESLPPVLILHLKRFQFDAEGHGTVKIWKKIDYPLDLEIPREVLSRQKRQALSDSSSPLPRYKLISVVYHHGKNASGGHYTVDVRRQDGQDWLHLDDTNLRRVHSRDVAESSVEEDGHSSASNANGNGTSSTSANRFGAMNDDEAGDEDGWEQVTTSAGGAGHGSNTTSSSKRWSNVVNGAGNNKGKQNKEGFKDSKVAYLLFYQRV</sequence>
<dbReference type="RefSeq" id="XP_035318613.1">
    <property type="nucleotide sequence ID" value="XM_035465348.1"/>
</dbReference>
<dbReference type="PROSITE" id="PS00973">
    <property type="entry name" value="USP_2"/>
    <property type="match status" value="1"/>
</dbReference>
<keyword evidence="10" id="KW-1185">Reference proteome</keyword>
<evidence type="ECO:0000256" key="4">
    <source>
        <dbReference type="ARBA" id="ARBA00022786"/>
    </source>
</evidence>
<dbReference type="EMBL" id="JAANYQ010000019">
    <property type="protein sequence ID" value="KAF4119961.1"/>
    <property type="molecule type" value="Genomic_DNA"/>
</dbReference>
<dbReference type="InterPro" id="IPR001394">
    <property type="entry name" value="Peptidase_C19_UCH"/>
</dbReference>
<feature type="compositionally biased region" description="Basic residues" evidence="7">
    <location>
        <begin position="279"/>
        <end position="289"/>
    </location>
</feature>
<keyword evidence="3" id="KW-0645">Protease</keyword>
<feature type="compositionally biased region" description="Acidic residues" evidence="7">
    <location>
        <begin position="890"/>
        <end position="900"/>
    </location>
</feature>
<evidence type="ECO:0000259" key="8">
    <source>
        <dbReference type="PROSITE" id="PS50235"/>
    </source>
</evidence>
<feature type="compositionally biased region" description="Low complexity" evidence="7">
    <location>
        <begin position="240"/>
        <end position="257"/>
    </location>
</feature>
<comment type="catalytic activity">
    <reaction evidence="1">
        <text>Thiol-dependent hydrolysis of ester, thioester, amide, peptide and isopeptide bonds formed by the C-terminal Gly of ubiquitin (a 76-residue protein attached to proteins as an intracellular targeting signal).</text>
        <dbReference type="EC" id="3.4.19.12"/>
    </reaction>
</comment>
<evidence type="ECO:0000256" key="7">
    <source>
        <dbReference type="SAM" id="MobiDB-lite"/>
    </source>
</evidence>
<feature type="compositionally biased region" description="Low complexity" evidence="7">
    <location>
        <begin position="868"/>
        <end position="884"/>
    </location>
</feature>
<dbReference type="GeneID" id="55969600"/>
<feature type="domain" description="USP" evidence="8">
    <location>
        <begin position="515"/>
        <end position="870"/>
    </location>
</feature>
<proteinExistence type="predicted"/>
<feature type="region of interest" description="Disordered" evidence="7">
    <location>
        <begin position="1"/>
        <end position="102"/>
    </location>
</feature>
<feature type="compositionally biased region" description="Basic residues" evidence="7">
    <location>
        <begin position="52"/>
        <end position="76"/>
    </location>
</feature>
<dbReference type="GO" id="GO:0006508">
    <property type="term" value="P:proteolysis"/>
    <property type="evidence" value="ECO:0007669"/>
    <property type="project" value="UniProtKB-KW"/>
</dbReference>
<keyword evidence="4" id="KW-0833">Ubl conjugation pathway</keyword>
<dbReference type="PROSITE" id="PS50235">
    <property type="entry name" value="USP_3"/>
    <property type="match status" value="1"/>
</dbReference>
<dbReference type="SUPFAM" id="SSF54001">
    <property type="entry name" value="Cysteine proteinases"/>
    <property type="match status" value="1"/>
</dbReference>
<dbReference type="GO" id="GO:0004843">
    <property type="term" value="F:cysteine-type deubiquitinase activity"/>
    <property type="evidence" value="ECO:0007669"/>
    <property type="project" value="UniProtKB-EC"/>
</dbReference>
<dbReference type="InterPro" id="IPR028889">
    <property type="entry name" value="USP"/>
</dbReference>
<dbReference type="GO" id="GO:0016579">
    <property type="term" value="P:protein deubiquitination"/>
    <property type="evidence" value="ECO:0007669"/>
    <property type="project" value="InterPro"/>
</dbReference>
<dbReference type="Gene3D" id="3.90.70.10">
    <property type="entry name" value="Cysteine proteinases"/>
    <property type="match status" value="1"/>
</dbReference>
<evidence type="ECO:0000256" key="3">
    <source>
        <dbReference type="ARBA" id="ARBA00022670"/>
    </source>
</evidence>
<comment type="caution">
    <text evidence="9">The sequence shown here is derived from an EMBL/GenBank/DDBJ whole genome shotgun (WGS) entry which is preliminary data.</text>
</comment>
<evidence type="ECO:0000313" key="10">
    <source>
        <dbReference type="Proteomes" id="UP000749293"/>
    </source>
</evidence>
<dbReference type="Proteomes" id="UP000749293">
    <property type="component" value="Unassembled WGS sequence"/>
</dbReference>
<feature type="region of interest" description="Disordered" evidence="7">
    <location>
        <begin position="155"/>
        <end position="435"/>
    </location>
</feature>
<feature type="compositionally biased region" description="Low complexity" evidence="7">
    <location>
        <begin position="307"/>
        <end position="345"/>
    </location>
</feature>
<dbReference type="GO" id="GO:0005829">
    <property type="term" value="C:cytosol"/>
    <property type="evidence" value="ECO:0007669"/>
    <property type="project" value="TreeGrafter"/>
</dbReference>
<evidence type="ECO:0000313" key="9">
    <source>
        <dbReference type="EMBL" id="KAF4119961.1"/>
    </source>
</evidence>
<feature type="compositionally biased region" description="Low complexity" evidence="7">
    <location>
        <begin position="368"/>
        <end position="387"/>
    </location>
</feature>
<dbReference type="AlphaFoldDB" id="A0A9P4YN10"/>
<dbReference type="PANTHER" id="PTHR24006:SF687">
    <property type="entry name" value="UBIQUITIN CARBOXYL-TERMINAL HYDROLASE 10"/>
    <property type="match status" value="1"/>
</dbReference>
<dbReference type="Pfam" id="PF00443">
    <property type="entry name" value="UCH"/>
    <property type="match status" value="1"/>
</dbReference>
<keyword evidence="6" id="KW-0788">Thiol protease</keyword>
<protein>
    <recommendedName>
        <fullName evidence="2">ubiquitinyl hydrolase 1</fullName>
        <ecNumber evidence="2">3.4.19.12</ecNumber>
    </recommendedName>
</protein>
<dbReference type="OrthoDB" id="429671at2759"/>
<evidence type="ECO:0000256" key="1">
    <source>
        <dbReference type="ARBA" id="ARBA00000707"/>
    </source>
</evidence>
<gene>
    <name evidence="9" type="ORF">GMORB2_3372</name>
</gene>
<dbReference type="InterPro" id="IPR018200">
    <property type="entry name" value="USP_CS"/>
</dbReference>
<keyword evidence="5 9" id="KW-0378">Hydrolase</keyword>
<accession>A0A9P4YN10</accession>
<organism evidence="9 10">
    <name type="scientific">Geosmithia morbida</name>
    <dbReference type="NCBI Taxonomy" id="1094350"/>
    <lineage>
        <taxon>Eukaryota</taxon>
        <taxon>Fungi</taxon>
        <taxon>Dikarya</taxon>
        <taxon>Ascomycota</taxon>
        <taxon>Pezizomycotina</taxon>
        <taxon>Sordariomycetes</taxon>
        <taxon>Hypocreomycetidae</taxon>
        <taxon>Hypocreales</taxon>
        <taxon>Bionectriaceae</taxon>
        <taxon>Geosmithia</taxon>
    </lineage>
</organism>
<feature type="compositionally biased region" description="Pro residues" evidence="7">
    <location>
        <begin position="80"/>
        <end position="90"/>
    </location>
</feature>
<dbReference type="InterPro" id="IPR038765">
    <property type="entry name" value="Papain-like_cys_pep_sf"/>
</dbReference>
<name>A0A9P4YN10_9HYPO</name>
<feature type="compositionally biased region" description="Polar residues" evidence="7">
    <location>
        <begin position="902"/>
        <end position="927"/>
    </location>
</feature>
<dbReference type="GO" id="GO:0005634">
    <property type="term" value="C:nucleus"/>
    <property type="evidence" value="ECO:0007669"/>
    <property type="project" value="TreeGrafter"/>
</dbReference>
<reference evidence="9" key="1">
    <citation type="submission" date="2020-03" db="EMBL/GenBank/DDBJ databases">
        <title>Site-based positive gene gene selection in Geosmithia morbida across the United States reveals a broad range of putative effectors and factors for local host and environmental adapation.</title>
        <authorList>
            <person name="Onufrak A."/>
            <person name="Murdoch R.W."/>
            <person name="Gazis R."/>
            <person name="Huff M."/>
            <person name="Staton M."/>
            <person name="Klingeman W."/>
            <person name="Hadziabdic D."/>
        </authorList>
    </citation>
    <scope>NUCLEOTIDE SEQUENCE</scope>
    <source>
        <strain evidence="9">1262</strain>
    </source>
</reference>
<dbReference type="PANTHER" id="PTHR24006">
    <property type="entry name" value="UBIQUITIN CARBOXYL-TERMINAL HYDROLASE"/>
    <property type="match status" value="1"/>
</dbReference>
<evidence type="ECO:0000256" key="5">
    <source>
        <dbReference type="ARBA" id="ARBA00022801"/>
    </source>
</evidence>